<dbReference type="InterPro" id="IPR034746">
    <property type="entry name" value="POTRA"/>
</dbReference>
<feature type="domain" description="POTRA" evidence="10">
    <location>
        <begin position="66"/>
        <end position="135"/>
    </location>
</feature>
<evidence type="ECO:0000256" key="9">
    <source>
        <dbReference type="SAM" id="Phobius"/>
    </source>
</evidence>
<dbReference type="PANTHER" id="PTHR37820">
    <property type="entry name" value="CELL DIVISION PROTEIN DIVIB"/>
    <property type="match status" value="1"/>
</dbReference>
<name>A0A919C9V0_9ACTN</name>
<dbReference type="GO" id="GO:0051301">
    <property type="term" value="P:cell division"/>
    <property type="evidence" value="ECO:0007669"/>
    <property type="project" value="UniProtKB-KW"/>
</dbReference>
<evidence type="ECO:0000313" key="11">
    <source>
        <dbReference type="EMBL" id="GHC92506.1"/>
    </source>
</evidence>
<evidence type="ECO:0000256" key="6">
    <source>
        <dbReference type="ARBA" id="ARBA00023136"/>
    </source>
</evidence>
<proteinExistence type="predicted"/>
<evidence type="ECO:0000256" key="2">
    <source>
        <dbReference type="ARBA" id="ARBA00022475"/>
    </source>
</evidence>
<dbReference type="EMBL" id="BMVC01000005">
    <property type="protein sequence ID" value="GHC92506.1"/>
    <property type="molecule type" value="Genomic_DNA"/>
</dbReference>
<dbReference type="Gene3D" id="3.10.20.310">
    <property type="entry name" value="membrane protein fhac"/>
    <property type="match status" value="1"/>
</dbReference>
<dbReference type="Proteomes" id="UP000638353">
    <property type="component" value="Unassembled WGS sequence"/>
</dbReference>
<keyword evidence="7" id="KW-0131">Cell cycle</keyword>
<dbReference type="Pfam" id="PF08478">
    <property type="entry name" value="POTRA_1"/>
    <property type="match status" value="1"/>
</dbReference>
<evidence type="ECO:0000256" key="1">
    <source>
        <dbReference type="ARBA" id="ARBA00004370"/>
    </source>
</evidence>
<feature type="region of interest" description="Disordered" evidence="8">
    <location>
        <begin position="1"/>
        <end position="32"/>
    </location>
</feature>
<keyword evidence="3 11" id="KW-0132">Cell division</keyword>
<evidence type="ECO:0000256" key="3">
    <source>
        <dbReference type="ARBA" id="ARBA00022618"/>
    </source>
</evidence>
<evidence type="ECO:0000256" key="7">
    <source>
        <dbReference type="ARBA" id="ARBA00023306"/>
    </source>
</evidence>
<dbReference type="AlphaFoldDB" id="A0A919C9V0"/>
<keyword evidence="5 9" id="KW-1133">Transmembrane helix</keyword>
<evidence type="ECO:0000256" key="5">
    <source>
        <dbReference type="ARBA" id="ARBA00022989"/>
    </source>
</evidence>
<evidence type="ECO:0000259" key="10">
    <source>
        <dbReference type="PROSITE" id="PS51779"/>
    </source>
</evidence>
<reference evidence="11" key="1">
    <citation type="journal article" date="2014" name="Int. J. Syst. Evol. Microbiol.">
        <title>Complete genome sequence of Corynebacterium casei LMG S-19264T (=DSM 44701T), isolated from a smear-ripened cheese.</title>
        <authorList>
            <consortium name="US DOE Joint Genome Institute (JGI-PGF)"/>
            <person name="Walter F."/>
            <person name="Albersmeier A."/>
            <person name="Kalinowski J."/>
            <person name="Ruckert C."/>
        </authorList>
    </citation>
    <scope>NUCLEOTIDE SEQUENCE</scope>
    <source>
        <strain evidence="11">JCM 4637</strain>
    </source>
</reference>
<protein>
    <submittedName>
        <fullName evidence="11">Cell division protein FtsQ</fullName>
    </submittedName>
</protein>
<keyword evidence="2" id="KW-1003">Cell membrane</keyword>
<keyword evidence="6 9" id="KW-0472">Membrane</keyword>
<feature type="compositionally biased region" description="Basic and acidic residues" evidence="8">
    <location>
        <begin position="1"/>
        <end position="11"/>
    </location>
</feature>
<dbReference type="PROSITE" id="PS51779">
    <property type="entry name" value="POTRA"/>
    <property type="match status" value="1"/>
</dbReference>
<dbReference type="PANTHER" id="PTHR37820:SF1">
    <property type="entry name" value="CELL DIVISION PROTEIN FTSQ"/>
    <property type="match status" value="1"/>
</dbReference>
<evidence type="ECO:0000313" key="12">
    <source>
        <dbReference type="Proteomes" id="UP000638353"/>
    </source>
</evidence>
<evidence type="ECO:0000256" key="8">
    <source>
        <dbReference type="SAM" id="MobiDB-lite"/>
    </source>
</evidence>
<keyword evidence="4 9" id="KW-0812">Transmembrane</keyword>
<gene>
    <name evidence="11" type="primary">ftsQ</name>
    <name evidence="11" type="ORF">GCM10010334_28530</name>
</gene>
<dbReference type="InterPro" id="IPR013685">
    <property type="entry name" value="POTRA_FtsQ_type"/>
</dbReference>
<sequence>MAGPSTRERGGRAQTDPATPRAPREGRPGRLRRLRTRVSRPVVLLLAAAVLLCGGIVWALYGSNWLRVEQVRATGTRVLTPQQVLDAAAVPTGIPMISVDTGAIEDRLRKELPRIDTIDVVRSWPHGIGLKVTERKPVLLLTEGPSAAGKFTEVDRNGVRFATVTKPTAGVPRLELAATRSPSLRRFGEQRLLAEAVRVASGLPAAVARNLTVVKVTSYDAITLELGRDRSVFWGSGESGEAKSRALLALMKASPDAKHFDVSAPTAPASSGS</sequence>
<dbReference type="RefSeq" id="WP_189821713.1">
    <property type="nucleotide sequence ID" value="NZ_BMVC01000005.1"/>
</dbReference>
<comment type="caution">
    <text evidence="11">The sequence shown here is derived from an EMBL/GenBank/DDBJ whole genome shotgun (WGS) entry which is preliminary data.</text>
</comment>
<feature type="transmembrane region" description="Helical" evidence="9">
    <location>
        <begin position="42"/>
        <end position="61"/>
    </location>
</feature>
<organism evidence="11 12">
    <name type="scientific">Streptomyces finlayi</name>
    <dbReference type="NCBI Taxonomy" id="67296"/>
    <lineage>
        <taxon>Bacteria</taxon>
        <taxon>Bacillati</taxon>
        <taxon>Actinomycetota</taxon>
        <taxon>Actinomycetes</taxon>
        <taxon>Kitasatosporales</taxon>
        <taxon>Streptomycetaceae</taxon>
        <taxon>Streptomyces</taxon>
    </lineage>
</organism>
<comment type="subcellular location">
    <subcellularLocation>
        <location evidence="1">Membrane</location>
    </subcellularLocation>
</comment>
<dbReference type="GO" id="GO:0005886">
    <property type="term" value="C:plasma membrane"/>
    <property type="evidence" value="ECO:0007669"/>
    <property type="project" value="TreeGrafter"/>
</dbReference>
<accession>A0A919C9V0</accession>
<evidence type="ECO:0000256" key="4">
    <source>
        <dbReference type="ARBA" id="ARBA00022692"/>
    </source>
</evidence>
<dbReference type="InterPro" id="IPR050487">
    <property type="entry name" value="FtsQ_DivIB"/>
</dbReference>
<reference evidence="11" key="2">
    <citation type="submission" date="2020-09" db="EMBL/GenBank/DDBJ databases">
        <authorList>
            <person name="Sun Q."/>
            <person name="Ohkuma M."/>
        </authorList>
    </citation>
    <scope>NUCLEOTIDE SEQUENCE</scope>
    <source>
        <strain evidence="11">JCM 4637</strain>
    </source>
</reference>